<dbReference type="InterPro" id="IPR036812">
    <property type="entry name" value="NAD(P)_OxRdtase_dom_sf"/>
</dbReference>
<dbReference type="CDD" id="cd19076">
    <property type="entry name" value="AKR_AKR13A_13D"/>
    <property type="match status" value="1"/>
</dbReference>
<dbReference type="InterPro" id="IPR023210">
    <property type="entry name" value="NADP_OxRdtase_dom"/>
</dbReference>
<evidence type="ECO:0000259" key="2">
    <source>
        <dbReference type="Pfam" id="PF00248"/>
    </source>
</evidence>
<accession>A0A8J3R2S9</accession>
<dbReference type="RefSeq" id="WP_203924165.1">
    <property type="nucleotide sequence ID" value="NZ_BONZ01000104.1"/>
</dbReference>
<proteinExistence type="predicted"/>
<gene>
    <name evidence="3" type="ORF">Raf01_89160</name>
</gene>
<keyword evidence="1" id="KW-0560">Oxidoreductase</keyword>
<dbReference type="Pfam" id="PF00248">
    <property type="entry name" value="Aldo_ket_red"/>
    <property type="match status" value="1"/>
</dbReference>
<dbReference type="InterPro" id="IPR050791">
    <property type="entry name" value="Aldo-Keto_reductase"/>
</dbReference>
<comment type="caution">
    <text evidence="3">The sequence shown here is derived from an EMBL/GenBank/DDBJ whole genome shotgun (WGS) entry which is preliminary data.</text>
</comment>
<dbReference type="EMBL" id="BONZ01000104">
    <property type="protein sequence ID" value="GIH20744.1"/>
    <property type="molecule type" value="Genomic_DNA"/>
</dbReference>
<dbReference type="PANTHER" id="PTHR43625:SF40">
    <property type="entry name" value="ALDO-KETO REDUCTASE YAKC [NADP(+)]"/>
    <property type="match status" value="1"/>
</dbReference>
<reference evidence="3" key="1">
    <citation type="submission" date="2021-01" db="EMBL/GenBank/DDBJ databases">
        <title>Whole genome shotgun sequence of Rugosimonospora africana NBRC 104875.</title>
        <authorList>
            <person name="Komaki H."/>
            <person name="Tamura T."/>
        </authorList>
    </citation>
    <scope>NUCLEOTIDE SEQUENCE</scope>
    <source>
        <strain evidence="3">NBRC 104875</strain>
    </source>
</reference>
<organism evidence="3 4">
    <name type="scientific">Rugosimonospora africana</name>
    <dbReference type="NCBI Taxonomy" id="556532"/>
    <lineage>
        <taxon>Bacteria</taxon>
        <taxon>Bacillati</taxon>
        <taxon>Actinomycetota</taxon>
        <taxon>Actinomycetes</taxon>
        <taxon>Micromonosporales</taxon>
        <taxon>Micromonosporaceae</taxon>
        <taxon>Rugosimonospora</taxon>
    </lineage>
</organism>
<keyword evidence="4" id="KW-1185">Reference proteome</keyword>
<dbReference type="GO" id="GO:0016491">
    <property type="term" value="F:oxidoreductase activity"/>
    <property type="evidence" value="ECO:0007669"/>
    <property type="project" value="UniProtKB-KW"/>
</dbReference>
<evidence type="ECO:0000256" key="1">
    <source>
        <dbReference type="ARBA" id="ARBA00023002"/>
    </source>
</evidence>
<name>A0A8J3R2S9_9ACTN</name>
<dbReference type="GO" id="GO:0005737">
    <property type="term" value="C:cytoplasm"/>
    <property type="evidence" value="ECO:0007669"/>
    <property type="project" value="TreeGrafter"/>
</dbReference>
<sequence length="332" mass="35857">MKHVWLGGLEVSQLGLGCMGMSAYYSGAGSDDAESIRTIQRALELGVTFLDTAEIYGPYRNEELVGRAIAGRRDEVVLATKFGQISHRGGNNRPTTDVESIRKLDSSPENIRMAVDGSLQRLGVDHIDLYYQHRVDPGTPIEDTVGALAELVKAGKVRYLGLSEASPDTIRRAHAVHPIAALQTEYSLWTRDPEAEILPLTRELGIGFVPYLPLGRGFLTGTITSRTDLDPSDFRSANPRFAEENFGRNLRIVDEVEAVAAEIGASSAQVALAWLLAQGEGIAPIPGTKSVTRLEENLGSAGLTLSEAQLARLSAIEAPAGDRYADMSSIDR</sequence>
<feature type="domain" description="NADP-dependent oxidoreductase" evidence="2">
    <location>
        <begin position="14"/>
        <end position="316"/>
    </location>
</feature>
<evidence type="ECO:0000313" key="3">
    <source>
        <dbReference type="EMBL" id="GIH20744.1"/>
    </source>
</evidence>
<evidence type="ECO:0000313" key="4">
    <source>
        <dbReference type="Proteomes" id="UP000642748"/>
    </source>
</evidence>
<dbReference type="PANTHER" id="PTHR43625">
    <property type="entry name" value="AFLATOXIN B1 ALDEHYDE REDUCTASE"/>
    <property type="match status" value="1"/>
</dbReference>
<dbReference type="Proteomes" id="UP000642748">
    <property type="component" value="Unassembled WGS sequence"/>
</dbReference>
<protein>
    <submittedName>
        <fullName evidence="3">Aldo/keto reductase</fullName>
    </submittedName>
</protein>
<dbReference type="AlphaFoldDB" id="A0A8J3R2S9"/>
<dbReference type="SUPFAM" id="SSF51430">
    <property type="entry name" value="NAD(P)-linked oxidoreductase"/>
    <property type="match status" value="1"/>
</dbReference>
<dbReference type="Gene3D" id="3.20.20.100">
    <property type="entry name" value="NADP-dependent oxidoreductase domain"/>
    <property type="match status" value="1"/>
</dbReference>